<dbReference type="KEGG" id="lse:F1C12_03180"/>
<reference evidence="2" key="1">
    <citation type="submission" date="2019-09" db="EMBL/GenBank/DDBJ databases">
        <title>Antimicrobial potential of Antarctic Bacteria.</title>
        <authorList>
            <person name="Benaud N."/>
            <person name="Edwards R.J."/>
            <person name="Ferrari B.C."/>
        </authorList>
    </citation>
    <scope>NUCLEOTIDE SEQUENCE [LARGE SCALE GENOMIC DNA]</scope>
    <source>
        <strain evidence="2">INR9</strain>
    </source>
</reference>
<organism evidence="1 2">
    <name type="scientific">Leifsonia shinshuensis</name>
    <dbReference type="NCBI Taxonomy" id="150026"/>
    <lineage>
        <taxon>Bacteria</taxon>
        <taxon>Bacillati</taxon>
        <taxon>Actinomycetota</taxon>
        <taxon>Actinomycetes</taxon>
        <taxon>Micrococcales</taxon>
        <taxon>Microbacteriaceae</taxon>
        <taxon>Leifsonia</taxon>
    </lineage>
</organism>
<dbReference type="EMBL" id="CP043641">
    <property type="protein sequence ID" value="QNE34235.1"/>
    <property type="molecule type" value="Genomic_DNA"/>
</dbReference>
<proteinExistence type="predicted"/>
<name>A0A7G6Y6X0_9MICO</name>
<dbReference type="RefSeq" id="WP_185277403.1">
    <property type="nucleotide sequence ID" value="NZ_CP043641.1"/>
</dbReference>
<accession>A0A7G6Y6X0</accession>
<evidence type="ECO:0000313" key="2">
    <source>
        <dbReference type="Proteomes" id="UP000515511"/>
    </source>
</evidence>
<protein>
    <submittedName>
        <fullName evidence="1">DUF2750 domain-containing protein</fullName>
    </submittedName>
</protein>
<evidence type="ECO:0000313" key="1">
    <source>
        <dbReference type="EMBL" id="QNE34235.1"/>
    </source>
</evidence>
<dbReference type="AlphaFoldDB" id="A0A7G6Y6X0"/>
<dbReference type="InterPro" id="IPR021284">
    <property type="entry name" value="DUF2750"/>
</dbReference>
<dbReference type="Pfam" id="PF11042">
    <property type="entry name" value="DUF2750"/>
    <property type="match status" value="1"/>
</dbReference>
<gene>
    <name evidence="1" type="ORF">F1C12_03180</name>
</gene>
<sequence length="117" mass="12782">MSVSAAHANAFFVELEAEVWTIEDDGGIPAPANPDGRRAMPFWSRESRAQRVLDTVPAYSGCRPRAIPVAEWRERWLPGLERDGLLVGINWSGRSATGYDLTPAEVSARLGSHSHPG</sequence>
<dbReference type="Proteomes" id="UP000515511">
    <property type="component" value="Chromosome"/>
</dbReference>